<sequence>MVSMRQLFLQHVAQTSDFPLMMEIEKAEGVYMYGTNGQVYLDLISGIGVSNVGHRHPRVVSAIQEQLEKYMHLMVYGEFVHGPQVQLSEALHQTLPKHLDNVYIVNSGTEAVEGALKLAKRYTGRTELISCYNAYHGSTQGALSVNGSEGFKNAFRPLLPDVRHIHYNKIEDLERITTRTAAVIIETVQGEAGVRVPENDYLKKLRARCTETGTLLILDEIQSGFGRTGTFWAFEQFGIEPDILLCAKGMGGGMPIGAFIAPQHIMAAFKTNPILGHCTTFGGHPVSCVASLATINVIKEENLLAGVQAKADLFKQLLVHPRIKAIRNCGLMMAAEFESFDVLKAVIDKAIERGVLTDWFLFCDNSMRIAPPLVITEEQIREACRVILQVIDEALMSQKFGKLKS</sequence>
<protein>
    <submittedName>
        <fullName evidence="6">Aspartate aminotransferase family protein</fullName>
    </submittedName>
</protein>
<keyword evidence="3 6" id="KW-0808">Transferase</keyword>
<dbReference type="EMBL" id="QMDV01000003">
    <property type="protein sequence ID" value="RAU82563.1"/>
    <property type="molecule type" value="Genomic_DNA"/>
</dbReference>
<dbReference type="InterPro" id="IPR049704">
    <property type="entry name" value="Aminotrans_3_PPA_site"/>
</dbReference>
<dbReference type="RefSeq" id="WP_112306156.1">
    <property type="nucleotide sequence ID" value="NZ_QMDV01000003.1"/>
</dbReference>
<dbReference type="Proteomes" id="UP000251692">
    <property type="component" value="Unassembled WGS sequence"/>
</dbReference>
<dbReference type="CDD" id="cd00610">
    <property type="entry name" value="OAT_like"/>
    <property type="match status" value="1"/>
</dbReference>
<dbReference type="InterPro" id="IPR005814">
    <property type="entry name" value="Aminotrans_3"/>
</dbReference>
<proteinExistence type="inferred from homology"/>
<comment type="similarity">
    <text evidence="5">Belongs to the class-III pyridoxal-phosphate-dependent aminotransferase family.</text>
</comment>
<gene>
    <name evidence="6" type="ORF">DP923_12395</name>
</gene>
<keyword evidence="4 5" id="KW-0663">Pyridoxal phosphate</keyword>
<dbReference type="InterPro" id="IPR015424">
    <property type="entry name" value="PyrdxlP-dep_Trfase"/>
</dbReference>
<dbReference type="PANTHER" id="PTHR11986:SF79">
    <property type="entry name" value="ACETYLORNITHINE AMINOTRANSFERASE, MITOCHONDRIAL"/>
    <property type="match status" value="1"/>
</dbReference>
<dbReference type="Gene3D" id="3.40.640.10">
    <property type="entry name" value="Type I PLP-dependent aspartate aminotransferase-like (Major domain)"/>
    <property type="match status" value="1"/>
</dbReference>
<reference evidence="6 7" key="1">
    <citation type="submission" date="2018-06" db="EMBL/GenBank/DDBJ databases">
        <authorList>
            <person name="Liu Z.-W."/>
        </authorList>
    </citation>
    <scope>NUCLEOTIDE SEQUENCE [LARGE SCALE GENOMIC DNA]</scope>
    <source>
        <strain evidence="6 7">2b14</strain>
    </source>
</reference>
<dbReference type="FunFam" id="3.40.640.10:FF:000004">
    <property type="entry name" value="Acetylornithine aminotransferase"/>
    <property type="match status" value="1"/>
</dbReference>
<dbReference type="PIRSF" id="PIRSF000521">
    <property type="entry name" value="Transaminase_4ab_Lys_Orn"/>
    <property type="match status" value="1"/>
</dbReference>
<name>A0A364RE44_9BACT</name>
<comment type="caution">
    <text evidence="6">The sequence shown here is derived from an EMBL/GenBank/DDBJ whole genome shotgun (WGS) entry which is preliminary data.</text>
</comment>
<reference evidence="6 7" key="2">
    <citation type="submission" date="2018-07" db="EMBL/GenBank/DDBJ databases">
        <title>Pontibacter sp. 2b14 genomic sequence and assembly.</title>
        <authorList>
            <person name="Du Z.-J."/>
        </authorList>
    </citation>
    <scope>NUCLEOTIDE SEQUENCE [LARGE SCALE GENOMIC DNA]</scope>
    <source>
        <strain evidence="6 7">2b14</strain>
    </source>
</reference>
<evidence type="ECO:0000256" key="2">
    <source>
        <dbReference type="ARBA" id="ARBA00022576"/>
    </source>
</evidence>
<keyword evidence="2 6" id="KW-0032">Aminotransferase</keyword>
<dbReference type="SUPFAM" id="SSF53383">
    <property type="entry name" value="PLP-dependent transferases"/>
    <property type="match status" value="1"/>
</dbReference>
<evidence type="ECO:0000256" key="5">
    <source>
        <dbReference type="RuleBase" id="RU003560"/>
    </source>
</evidence>
<dbReference type="GO" id="GO:0008483">
    <property type="term" value="F:transaminase activity"/>
    <property type="evidence" value="ECO:0007669"/>
    <property type="project" value="UniProtKB-KW"/>
</dbReference>
<dbReference type="PROSITE" id="PS00600">
    <property type="entry name" value="AA_TRANSFER_CLASS_3"/>
    <property type="match status" value="1"/>
</dbReference>
<dbReference type="InterPro" id="IPR015421">
    <property type="entry name" value="PyrdxlP-dep_Trfase_major"/>
</dbReference>
<organism evidence="6 7">
    <name type="scientific">Pontibacter arcticus</name>
    <dbReference type="NCBI Taxonomy" id="2080288"/>
    <lineage>
        <taxon>Bacteria</taxon>
        <taxon>Pseudomonadati</taxon>
        <taxon>Bacteroidota</taxon>
        <taxon>Cytophagia</taxon>
        <taxon>Cytophagales</taxon>
        <taxon>Hymenobacteraceae</taxon>
        <taxon>Pontibacter</taxon>
    </lineage>
</organism>
<evidence type="ECO:0000256" key="3">
    <source>
        <dbReference type="ARBA" id="ARBA00022679"/>
    </source>
</evidence>
<comment type="cofactor">
    <cofactor evidence="1">
        <name>pyridoxal 5'-phosphate</name>
        <dbReference type="ChEBI" id="CHEBI:597326"/>
    </cofactor>
</comment>
<dbReference type="GO" id="GO:0030170">
    <property type="term" value="F:pyridoxal phosphate binding"/>
    <property type="evidence" value="ECO:0007669"/>
    <property type="project" value="InterPro"/>
</dbReference>
<keyword evidence="7" id="KW-1185">Reference proteome</keyword>
<dbReference type="InterPro" id="IPR050103">
    <property type="entry name" value="Class-III_PLP-dep_AT"/>
</dbReference>
<dbReference type="OrthoDB" id="9762089at2"/>
<dbReference type="Pfam" id="PF00202">
    <property type="entry name" value="Aminotran_3"/>
    <property type="match status" value="1"/>
</dbReference>
<evidence type="ECO:0000313" key="6">
    <source>
        <dbReference type="EMBL" id="RAU82563.1"/>
    </source>
</evidence>
<dbReference type="AlphaFoldDB" id="A0A364RE44"/>
<evidence type="ECO:0000313" key="7">
    <source>
        <dbReference type="Proteomes" id="UP000251692"/>
    </source>
</evidence>
<accession>A0A364RE44</accession>
<dbReference type="GO" id="GO:0042802">
    <property type="term" value="F:identical protein binding"/>
    <property type="evidence" value="ECO:0007669"/>
    <property type="project" value="TreeGrafter"/>
</dbReference>
<dbReference type="PANTHER" id="PTHR11986">
    <property type="entry name" value="AMINOTRANSFERASE CLASS III"/>
    <property type="match status" value="1"/>
</dbReference>
<dbReference type="Gene3D" id="3.90.1150.10">
    <property type="entry name" value="Aspartate Aminotransferase, domain 1"/>
    <property type="match status" value="1"/>
</dbReference>
<evidence type="ECO:0000256" key="4">
    <source>
        <dbReference type="ARBA" id="ARBA00022898"/>
    </source>
</evidence>
<evidence type="ECO:0000256" key="1">
    <source>
        <dbReference type="ARBA" id="ARBA00001933"/>
    </source>
</evidence>
<dbReference type="InterPro" id="IPR015422">
    <property type="entry name" value="PyrdxlP-dep_Trfase_small"/>
</dbReference>